<evidence type="ECO:0000313" key="7">
    <source>
        <dbReference type="Proteomes" id="UP000576792"/>
    </source>
</evidence>
<protein>
    <submittedName>
        <fullName evidence="6">AcrR family transcriptional regulator</fullName>
    </submittedName>
</protein>
<dbReference type="SUPFAM" id="SSF48498">
    <property type="entry name" value="Tetracyclin repressor-like, C-terminal domain"/>
    <property type="match status" value="1"/>
</dbReference>
<dbReference type="InterPro" id="IPR036271">
    <property type="entry name" value="Tet_transcr_reg_TetR-rel_C_sf"/>
</dbReference>
<dbReference type="PROSITE" id="PS50977">
    <property type="entry name" value="HTH_TETR_2"/>
    <property type="match status" value="1"/>
</dbReference>
<gene>
    <name evidence="6" type="ORF">BKA07_000005</name>
</gene>
<organism evidence="6 7">
    <name type="scientific">Brevibacterium marinum</name>
    <dbReference type="NCBI Taxonomy" id="418643"/>
    <lineage>
        <taxon>Bacteria</taxon>
        <taxon>Bacillati</taxon>
        <taxon>Actinomycetota</taxon>
        <taxon>Actinomycetes</taxon>
        <taxon>Micrococcales</taxon>
        <taxon>Brevibacteriaceae</taxon>
        <taxon>Brevibacterium</taxon>
    </lineage>
</organism>
<dbReference type="PANTHER" id="PTHR47506">
    <property type="entry name" value="TRANSCRIPTIONAL REGULATORY PROTEIN"/>
    <property type="match status" value="1"/>
</dbReference>
<keyword evidence="1" id="KW-0805">Transcription regulation</keyword>
<dbReference type="InterPro" id="IPR011075">
    <property type="entry name" value="TetR_C"/>
</dbReference>
<keyword evidence="3" id="KW-0804">Transcription</keyword>
<reference evidence="6 7" key="1">
    <citation type="submission" date="2020-03" db="EMBL/GenBank/DDBJ databases">
        <title>Sequencing the genomes of 1000 actinobacteria strains.</title>
        <authorList>
            <person name="Klenk H.-P."/>
        </authorList>
    </citation>
    <scope>NUCLEOTIDE SEQUENCE [LARGE SCALE GENOMIC DNA]</scope>
    <source>
        <strain evidence="6 7">DSM 18964</strain>
    </source>
</reference>
<evidence type="ECO:0000313" key="6">
    <source>
        <dbReference type="EMBL" id="NJC54970.1"/>
    </source>
</evidence>
<dbReference type="Proteomes" id="UP000576792">
    <property type="component" value="Unassembled WGS sequence"/>
</dbReference>
<dbReference type="AlphaFoldDB" id="A0A846RVB3"/>
<dbReference type="EMBL" id="JAATJN010000001">
    <property type="protein sequence ID" value="NJC54970.1"/>
    <property type="molecule type" value="Genomic_DNA"/>
</dbReference>
<evidence type="ECO:0000256" key="4">
    <source>
        <dbReference type="PROSITE-ProRule" id="PRU00335"/>
    </source>
</evidence>
<keyword evidence="7" id="KW-1185">Reference proteome</keyword>
<dbReference type="Pfam" id="PF16925">
    <property type="entry name" value="TetR_C_13"/>
    <property type="match status" value="1"/>
</dbReference>
<name>A0A846RVB3_9MICO</name>
<sequence>MAVSRDQIVSSAEHVFDHRGFAASGMDDLTAAAGVSTRTLYKHVGSKTGLVVSVLEARTSRFFAHFQAASVDELFAGLEEWVAKEGSRGCLFLRAHGEAGESTPEIAEAVAGYRAQLRSMIARLIGQDLGDDGTVREDDAIVHQILVLFEGATSAASYLGAAAVTSAREAAASLMNDARGRR</sequence>
<proteinExistence type="predicted"/>
<comment type="caution">
    <text evidence="6">The sequence shown here is derived from an EMBL/GenBank/DDBJ whole genome shotgun (WGS) entry which is preliminary data.</text>
</comment>
<accession>A0A846RVB3</accession>
<dbReference type="InterPro" id="IPR009057">
    <property type="entry name" value="Homeodomain-like_sf"/>
</dbReference>
<keyword evidence="2 4" id="KW-0238">DNA-binding</keyword>
<evidence type="ECO:0000259" key="5">
    <source>
        <dbReference type="PROSITE" id="PS50977"/>
    </source>
</evidence>
<dbReference type="GO" id="GO:0003677">
    <property type="term" value="F:DNA binding"/>
    <property type="evidence" value="ECO:0007669"/>
    <property type="project" value="UniProtKB-UniRule"/>
</dbReference>
<dbReference type="InterPro" id="IPR001647">
    <property type="entry name" value="HTH_TetR"/>
</dbReference>
<dbReference type="SUPFAM" id="SSF46689">
    <property type="entry name" value="Homeodomain-like"/>
    <property type="match status" value="1"/>
</dbReference>
<dbReference type="PANTHER" id="PTHR47506:SF1">
    <property type="entry name" value="HTH-TYPE TRANSCRIPTIONAL REGULATOR YJDC"/>
    <property type="match status" value="1"/>
</dbReference>
<dbReference type="PRINTS" id="PR00455">
    <property type="entry name" value="HTHTETR"/>
</dbReference>
<evidence type="ECO:0000256" key="3">
    <source>
        <dbReference type="ARBA" id="ARBA00023163"/>
    </source>
</evidence>
<dbReference type="Gene3D" id="1.10.357.10">
    <property type="entry name" value="Tetracycline Repressor, domain 2"/>
    <property type="match status" value="1"/>
</dbReference>
<dbReference type="Pfam" id="PF00440">
    <property type="entry name" value="TetR_N"/>
    <property type="match status" value="1"/>
</dbReference>
<evidence type="ECO:0000256" key="2">
    <source>
        <dbReference type="ARBA" id="ARBA00023125"/>
    </source>
</evidence>
<feature type="domain" description="HTH tetR-type" evidence="5">
    <location>
        <begin position="2"/>
        <end position="62"/>
    </location>
</feature>
<feature type="DNA-binding region" description="H-T-H motif" evidence="4">
    <location>
        <begin position="25"/>
        <end position="44"/>
    </location>
</feature>
<evidence type="ECO:0000256" key="1">
    <source>
        <dbReference type="ARBA" id="ARBA00023015"/>
    </source>
</evidence>
<dbReference type="RefSeq" id="WP_167949070.1">
    <property type="nucleotide sequence ID" value="NZ_BAAAPQ010000026.1"/>
</dbReference>